<protein>
    <submittedName>
        <fullName evidence="1">Nucleotidyl transferase AbiEii/AbiGii toxin family protein</fullName>
    </submittedName>
</protein>
<dbReference type="Proteomes" id="UP001494588">
    <property type="component" value="Unassembled WGS sequence"/>
</dbReference>
<sequence length="97" mass="10591">MNDQYLNTVRLMLAIAPGVFDTPHFAMKGGTAINLFVQDLSRLPVYIDAVHACARPYRPEAPASIDAELTRAKKAIEWQGYTGCRPRGDLRGLGACG</sequence>
<comment type="caution">
    <text evidence="1">The sequence shown here is derived from an EMBL/GenBank/DDBJ whole genome shotgun (WGS) entry which is preliminary data.</text>
</comment>
<keyword evidence="2" id="KW-1185">Reference proteome</keyword>
<organism evidence="1 2">
    <name type="scientific">Paraburkholderia sabiae</name>
    <dbReference type="NCBI Taxonomy" id="273251"/>
    <lineage>
        <taxon>Bacteria</taxon>
        <taxon>Pseudomonadati</taxon>
        <taxon>Pseudomonadota</taxon>
        <taxon>Betaproteobacteria</taxon>
        <taxon>Burkholderiales</taxon>
        <taxon>Burkholderiaceae</taxon>
        <taxon>Paraburkholderia</taxon>
    </lineage>
</organism>
<dbReference type="GO" id="GO:0016740">
    <property type="term" value="F:transferase activity"/>
    <property type="evidence" value="ECO:0007669"/>
    <property type="project" value="UniProtKB-KW"/>
</dbReference>
<reference evidence="1 2" key="1">
    <citation type="submission" date="2024-01" db="EMBL/GenBank/DDBJ databases">
        <title>The diversity of rhizobia nodulating Mimosa spp. in eleven states of Brazil covering several biomes is determined by host plant, location, and edaphic factors.</title>
        <authorList>
            <person name="Rouws L."/>
            <person name="Barauna A."/>
            <person name="Beukes C."/>
            <person name="De Faria S.M."/>
            <person name="Gross E."/>
            <person name="Dos Reis Junior F.B."/>
            <person name="Simon M."/>
            <person name="Maluk M."/>
            <person name="Odee D.W."/>
            <person name="Kenicer G."/>
            <person name="Young J.P.W."/>
            <person name="Reis V.M."/>
            <person name="Zilli J."/>
            <person name="James E.K."/>
        </authorList>
    </citation>
    <scope>NUCLEOTIDE SEQUENCE [LARGE SCALE GENOMIC DNA]</scope>
    <source>
        <strain evidence="1 2">JPY77</strain>
    </source>
</reference>
<name>A0ABU9QSG0_9BURK</name>
<accession>A0ABU9QSG0</accession>
<dbReference type="Pfam" id="PF08843">
    <property type="entry name" value="AbiEii"/>
    <property type="match status" value="1"/>
</dbReference>
<dbReference type="InterPro" id="IPR014942">
    <property type="entry name" value="AbiEii"/>
</dbReference>
<dbReference type="EMBL" id="JAZHGC010000092">
    <property type="protein sequence ID" value="MEM5292439.1"/>
    <property type="molecule type" value="Genomic_DNA"/>
</dbReference>
<evidence type="ECO:0000313" key="2">
    <source>
        <dbReference type="Proteomes" id="UP001494588"/>
    </source>
</evidence>
<gene>
    <name evidence="1" type="ORF">V4C55_43075</name>
</gene>
<proteinExistence type="predicted"/>
<dbReference type="RefSeq" id="WP_342965492.1">
    <property type="nucleotide sequence ID" value="NZ_JAZHGC010000092.1"/>
</dbReference>
<evidence type="ECO:0000313" key="1">
    <source>
        <dbReference type="EMBL" id="MEM5292439.1"/>
    </source>
</evidence>
<keyword evidence="1" id="KW-0808">Transferase</keyword>